<sequence>MFASVGPYLARVIRLFEMRFAPFPPLWFAMALACAIYVNFFARHFVADMRALRFVATVALFWRTRIWFCIGVNWYWMPLPVAAFLFSIFLSLAKNVGTATRVWLYHGQGASDWVSLAKMGSWYLLLFVSFTTVTVVFREALMRDAWCPKSTRATSETQPTARPAQSG</sequence>
<feature type="transmembrane region" description="Helical" evidence="1">
    <location>
        <begin position="26"/>
        <end position="46"/>
    </location>
</feature>
<dbReference type="InterPro" id="IPR008535">
    <property type="entry name" value="DUF817"/>
</dbReference>
<dbReference type="Proteomes" id="UP000240418">
    <property type="component" value="Unassembled WGS sequence"/>
</dbReference>
<organism evidence="2 3">
    <name type="scientific">Shimia abyssi</name>
    <dbReference type="NCBI Taxonomy" id="1662395"/>
    <lineage>
        <taxon>Bacteria</taxon>
        <taxon>Pseudomonadati</taxon>
        <taxon>Pseudomonadota</taxon>
        <taxon>Alphaproteobacteria</taxon>
        <taxon>Rhodobacterales</taxon>
        <taxon>Roseobacteraceae</taxon>
    </lineage>
</organism>
<dbReference type="Pfam" id="PF05675">
    <property type="entry name" value="DUF817"/>
    <property type="match status" value="1"/>
</dbReference>
<dbReference type="OrthoDB" id="1550598at2"/>
<protein>
    <submittedName>
        <fullName evidence="2">Uncharacterized protein DUF817</fullName>
    </submittedName>
</protein>
<feature type="transmembrane region" description="Helical" evidence="1">
    <location>
        <begin position="122"/>
        <end position="141"/>
    </location>
</feature>
<comment type="caution">
    <text evidence="2">The sequence shown here is derived from an EMBL/GenBank/DDBJ whole genome shotgun (WGS) entry which is preliminary data.</text>
</comment>
<dbReference type="EMBL" id="PYGJ01000001">
    <property type="protein sequence ID" value="PSL22143.1"/>
    <property type="molecule type" value="Genomic_DNA"/>
</dbReference>
<evidence type="ECO:0000313" key="2">
    <source>
        <dbReference type="EMBL" id="PSL22143.1"/>
    </source>
</evidence>
<keyword evidence="1" id="KW-1133">Transmembrane helix</keyword>
<name>A0A2P8FK99_9RHOB</name>
<evidence type="ECO:0000313" key="3">
    <source>
        <dbReference type="Proteomes" id="UP000240418"/>
    </source>
</evidence>
<feature type="transmembrane region" description="Helical" evidence="1">
    <location>
        <begin position="66"/>
        <end position="93"/>
    </location>
</feature>
<keyword evidence="1" id="KW-0472">Membrane</keyword>
<accession>A0A2P8FK99</accession>
<gene>
    <name evidence="2" type="ORF">CLV88_101568</name>
</gene>
<reference evidence="2 3" key="1">
    <citation type="submission" date="2018-03" db="EMBL/GenBank/DDBJ databases">
        <title>Genomic Encyclopedia of Archaeal and Bacterial Type Strains, Phase II (KMG-II): from individual species to whole genera.</title>
        <authorList>
            <person name="Goeker M."/>
        </authorList>
    </citation>
    <scope>NUCLEOTIDE SEQUENCE [LARGE SCALE GENOMIC DNA]</scope>
    <source>
        <strain evidence="2 3">DSM 100673</strain>
    </source>
</reference>
<keyword evidence="1" id="KW-0812">Transmembrane</keyword>
<dbReference type="RefSeq" id="WP_106606827.1">
    <property type="nucleotide sequence ID" value="NZ_PYGJ01000001.1"/>
</dbReference>
<proteinExistence type="predicted"/>
<keyword evidence="3" id="KW-1185">Reference proteome</keyword>
<evidence type="ECO:0000256" key="1">
    <source>
        <dbReference type="SAM" id="Phobius"/>
    </source>
</evidence>
<dbReference type="AlphaFoldDB" id="A0A2P8FK99"/>